<accession>A0ABR3J269</accession>
<gene>
    <name evidence="4" type="ORF">HGRIS_009632</name>
</gene>
<dbReference type="InterPro" id="IPR000254">
    <property type="entry name" value="CBD"/>
</dbReference>
<organism evidence="4 5">
    <name type="scientific">Hohenbuehelia grisea</name>
    <dbReference type="NCBI Taxonomy" id="104357"/>
    <lineage>
        <taxon>Eukaryota</taxon>
        <taxon>Fungi</taxon>
        <taxon>Dikarya</taxon>
        <taxon>Basidiomycota</taxon>
        <taxon>Agaricomycotina</taxon>
        <taxon>Agaricomycetes</taxon>
        <taxon>Agaricomycetidae</taxon>
        <taxon>Agaricales</taxon>
        <taxon>Pleurotineae</taxon>
        <taxon>Pleurotaceae</taxon>
        <taxon>Hohenbuehelia</taxon>
    </lineage>
</organism>
<evidence type="ECO:0000313" key="4">
    <source>
        <dbReference type="EMBL" id="KAL0949583.1"/>
    </source>
</evidence>
<dbReference type="InterPro" id="IPR035971">
    <property type="entry name" value="CBD_sf"/>
</dbReference>
<sequence>MKAQLAFALLTLASSAAAKPFIPAQPAIVARTAPWNPNGTVSDVISIARPTVTLTPTATITSSGTINPTGQCWTTTITRYDAPPPTPKIGVPNWGQCGGIGWTGATACLKSYYCYKYNEYYSQCIPDPNPPTSTPAFPPVVTATVCS</sequence>
<dbReference type="EMBL" id="JASNQZ010000012">
    <property type="protein sequence ID" value="KAL0949583.1"/>
    <property type="molecule type" value="Genomic_DNA"/>
</dbReference>
<name>A0ABR3J269_9AGAR</name>
<evidence type="ECO:0000256" key="2">
    <source>
        <dbReference type="SAM" id="SignalP"/>
    </source>
</evidence>
<feature type="chain" id="PRO_5045325484" description="CBM1 domain-containing protein" evidence="2">
    <location>
        <begin position="19"/>
        <end position="147"/>
    </location>
</feature>
<evidence type="ECO:0000259" key="3">
    <source>
        <dbReference type="PROSITE" id="PS51164"/>
    </source>
</evidence>
<dbReference type="Pfam" id="PF00734">
    <property type="entry name" value="CBM_1"/>
    <property type="match status" value="1"/>
</dbReference>
<dbReference type="SUPFAM" id="SSF57180">
    <property type="entry name" value="Cellulose-binding domain"/>
    <property type="match status" value="1"/>
</dbReference>
<comment type="caution">
    <text evidence="4">The sequence shown here is derived from an EMBL/GenBank/DDBJ whole genome shotgun (WGS) entry which is preliminary data.</text>
</comment>
<feature type="signal peptide" evidence="2">
    <location>
        <begin position="1"/>
        <end position="18"/>
    </location>
</feature>
<dbReference type="Proteomes" id="UP001556367">
    <property type="component" value="Unassembled WGS sequence"/>
</dbReference>
<evidence type="ECO:0000313" key="5">
    <source>
        <dbReference type="Proteomes" id="UP001556367"/>
    </source>
</evidence>
<dbReference type="PROSITE" id="PS00562">
    <property type="entry name" value="CBM1_1"/>
    <property type="match status" value="1"/>
</dbReference>
<evidence type="ECO:0000256" key="1">
    <source>
        <dbReference type="ARBA" id="ARBA00022729"/>
    </source>
</evidence>
<feature type="domain" description="CBM1" evidence="3">
    <location>
        <begin position="89"/>
        <end position="125"/>
    </location>
</feature>
<reference evidence="5" key="1">
    <citation type="submission" date="2024-06" db="EMBL/GenBank/DDBJ databases">
        <title>Multi-omics analyses provide insights into the biosynthesis of the anticancer antibiotic pleurotin in Hohenbuehelia grisea.</title>
        <authorList>
            <person name="Weaver J.A."/>
            <person name="Alberti F."/>
        </authorList>
    </citation>
    <scope>NUCLEOTIDE SEQUENCE [LARGE SCALE GENOMIC DNA]</scope>
    <source>
        <strain evidence="5">T-177</strain>
    </source>
</reference>
<keyword evidence="5" id="KW-1185">Reference proteome</keyword>
<dbReference type="PROSITE" id="PS51164">
    <property type="entry name" value="CBM1_2"/>
    <property type="match status" value="1"/>
</dbReference>
<proteinExistence type="predicted"/>
<protein>
    <recommendedName>
        <fullName evidence="3">CBM1 domain-containing protein</fullName>
    </recommendedName>
</protein>
<dbReference type="SMART" id="SM00236">
    <property type="entry name" value="fCBD"/>
    <property type="match status" value="1"/>
</dbReference>
<keyword evidence="1 2" id="KW-0732">Signal</keyword>